<accession>A0ABV3DLP1</accession>
<dbReference type="RefSeq" id="WP_358357460.1">
    <property type="nucleotide sequence ID" value="NZ_JBEZFP010000068.1"/>
</dbReference>
<evidence type="ECO:0000256" key="2">
    <source>
        <dbReference type="SAM" id="Phobius"/>
    </source>
</evidence>
<keyword evidence="4" id="KW-1185">Reference proteome</keyword>
<dbReference type="InterPro" id="IPR025291">
    <property type="entry name" value="DUF4153"/>
</dbReference>
<feature type="transmembrane region" description="Helical" evidence="2">
    <location>
        <begin position="139"/>
        <end position="162"/>
    </location>
</feature>
<comment type="caution">
    <text evidence="3">The sequence shown here is derived from an EMBL/GenBank/DDBJ whole genome shotgun (WGS) entry which is preliminary data.</text>
</comment>
<dbReference type="EMBL" id="JBEZFP010000068">
    <property type="protein sequence ID" value="MEU8136670.1"/>
    <property type="molecule type" value="Genomic_DNA"/>
</dbReference>
<organism evidence="3 4">
    <name type="scientific">Streptodolium elevatio</name>
    <dbReference type="NCBI Taxonomy" id="3157996"/>
    <lineage>
        <taxon>Bacteria</taxon>
        <taxon>Bacillati</taxon>
        <taxon>Actinomycetota</taxon>
        <taxon>Actinomycetes</taxon>
        <taxon>Kitasatosporales</taxon>
        <taxon>Streptomycetaceae</taxon>
        <taxon>Streptodolium</taxon>
    </lineage>
</organism>
<feature type="region of interest" description="Disordered" evidence="1">
    <location>
        <begin position="460"/>
        <end position="481"/>
    </location>
</feature>
<evidence type="ECO:0000313" key="4">
    <source>
        <dbReference type="Proteomes" id="UP001551482"/>
    </source>
</evidence>
<proteinExistence type="predicted"/>
<protein>
    <submittedName>
        <fullName evidence="3">DUF4173 domain-containing protein</fullName>
    </submittedName>
</protein>
<feature type="transmembrane region" description="Helical" evidence="2">
    <location>
        <begin position="266"/>
        <end position="288"/>
    </location>
</feature>
<feature type="transmembrane region" description="Helical" evidence="2">
    <location>
        <begin position="27"/>
        <end position="47"/>
    </location>
</feature>
<keyword evidence="2" id="KW-0472">Membrane</keyword>
<evidence type="ECO:0000313" key="3">
    <source>
        <dbReference type="EMBL" id="MEU8136670.1"/>
    </source>
</evidence>
<keyword evidence="2" id="KW-0812">Transmembrane</keyword>
<reference evidence="3 4" key="1">
    <citation type="submission" date="2024-06" db="EMBL/GenBank/DDBJ databases">
        <title>The Natural Products Discovery Center: Release of the First 8490 Sequenced Strains for Exploring Actinobacteria Biosynthetic Diversity.</title>
        <authorList>
            <person name="Kalkreuter E."/>
            <person name="Kautsar S.A."/>
            <person name="Yang D."/>
            <person name="Bader C.D."/>
            <person name="Teijaro C.N."/>
            <person name="Fluegel L."/>
            <person name="Davis C.M."/>
            <person name="Simpson J.R."/>
            <person name="Lauterbach L."/>
            <person name="Steele A.D."/>
            <person name="Gui C."/>
            <person name="Meng S."/>
            <person name="Li G."/>
            <person name="Viehrig K."/>
            <person name="Ye F."/>
            <person name="Su P."/>
            <person name="Kiefer A.F."/>
            <person name="Nichols A."/>
            <person name="Cepeda A.J."/>
            <person name="Yan W."/>
            <person name="Fan B."/>
            <person name="Jiang Y."/>
            <person name="Adhikari A."/>
            <person name="Zheng C.-J."/>
            <person name="Schuster L."/>
            <person name="Cowan T.M."/>
            <person name="Smanski M.J."/>
            <person name="Chevrette M.G."/>
            <person name="De Carvalho L.P.S."/>
            <person name="Shen B."/>
        </authorList>
    </citation>
    <scope>NUCLEOTIDE SEQUENCE [LARGE SCALE GENOMIC DNA]</scope>
    <source>
        <strain evidence="3 4">NPDC048946</strain>
    </source>
</reference>
<feature type="transmembrane region" description="Helical" evidence="2">
    <location>
        <begin position="79"/>
        <end position="101"/>
    </location>
</feature>
<feature type="transmembrane region" description="Helical" evidence="2">
    <location>
        <begin position="54"/>
        <end position="73"/>
    </location>
</feature>
<feature type="transmembrane region" description="Helical" evidence="2">
    <location>
        <begin position="332"/>
        <end position="353"/>
    </location>
</feature>
<feature type="transmembrane region" description="Helical" evidence="2">
    <location>
        <begin position="300"/>
        <end position="320"/>
    </location>
</feature>
<dbReference type="Proteomes" id="UP001551482">
    <property type="component" value="Unassembled WGS sequence"/>
</dbReference>
<evidence type="ECO:0000256" key="1">
    <source>
        <dbReference type="SAM" id="MobiDB-lite"/>
    </source>
</evidence>
<dbReference type="Pfam" id="PF13687">
    <property type="entry name" value="DUF4153"/>
    <property type="match status" value="1"/>
</dbReference>
<feature type="transmembrane region" description="Helical" evidence="2">
    <location>
        <begin position="365"/>
        <end position="383"/>
    </location>
</feature>
<keyword evidence="2" id="KW-1133">Transmembrane helix</keyword>
<name>A0ABV3DLP1_9ACTN</name>
<feature type="transmembrane region" description="Helical" evidence="2">
    <location>
        <begin position="182"/>
        <end position="202"/>
    </location>
</feature>
<gene>
    <name evidence="3" type="ORF">AB0C36_24560</name>
</gene>
<feature type="transmembrane region" description="Helical" evidence="2">
    <location>
        <begin position="222"/>
        <end position="246"/>
    </location>
</feature>
<sequence length="481" mass="50885">MALVAVLGIAVAAGAWSAATFHDAMGANLLVAAVLAACAAVVSRAGTGQLRVRGGWGIVWAVVALAFAALPTLRDDSWLHVYTTIAALGFGSLALAGGVGWRAVLARPFAVVGALKPGLGWAGRGLAAAVARRTSARRLAWALVATVVVVVVFGGLFAAADAVVAALADDAFGAVDPAREPVAYTTGTMAFVFVLAAASLAARPHTVEHSARRGRVLRVIEWALPLFVLNAVFAVFVYVQIAVVVFDGYQDVLARKGVNYADYARQGFFTLLVVTALTLAVVATASRFGPRRGAPGRRLFEALLATLCVLALAVVVAALHRLELYVEYSGLTRLRICAATLELWLGVLFVLVLATGPWERAARQLPRLAGVTGAAILFGLGLASPDQLIARVGVERQRDTGVVDVRDLHGLSADAVPWLDRLPEPQRSCLLRPIAADLGRADEPWYATNAARARARDLLAERPPRPGPLCEEREYRPSSRY</sequence>